<gene>
    <name evidence="2" type="ORF">CYME_CMQ147C</name>
</gene>
<dbReference type="AlphaFoldDB" id="M1UVL3"/>
<evidence type="ECO:0000256" key="1">
    <source>
        <dbReference type="SAM" id="MobiDB-lite"/>
    </source>
</evidence>
<proteinExistence type="predicted"/>
<reference evidence="2 3" key="2">
    <citation type="journal article" date="2007" name="BMC Biol.">
        <title>A 100%-complete sequence reveals unusually simple genomic features in the hot-spring red alga Cyanidioschyzon merolae.</title>
        <authorList>
            <person name="Nozaki H."/>
            <person name="Takano H."/>
            <person name="Misumi O."/>
            <person name="Terasawa K."/>
            <person name="Matsuzaki M."/>
            <person name="Maruyama S."/>
            <person name="Nishida K."/>
            <person name="Yagisawa F."/>
            <person name="Yoshida Y."/>
            <person name="Fujiwara T."/>
            <person name="Takio S."/>
            <person name="Tamura K."/>
            <person name="Chung S.J."/>
            <person name="Nakamura S."/>
            <person name="Kuroiwa H."/>
            <person name="Tanaka K."/>
            <person name="Sato N."/>
            <person name="Kuroiwa T."/>
        </authorList>
    </citation>
    <scope>NUCLEOTIDE SEQUENCE [LARGE SCALE GENOMIC DNA]</scope>
    <source>
        <strain evidence="2 3">10D</strain>
    </source>
</reference>
<name>M1UVL3_CYAM1</name>
<keyword evidence="3" id="KW-1185">Reference proteome</keyword>
<dbReference type="RefSeq" id="XP_005538087.1">
    <property type="nucleotide sequence ID" value="XM_005538030.1"/>
</dbReference>
<organism evidence="2 3">
    <name type="scientific">Cyanidioschyzon merolae (strain NIES-3377 / 10D)</name>
    <name type="common">Unicellular red alga</name>
    <dbReference type="NCBI Taxonomy" id="280699"/>
    <lineage>
        <taxon>Eukaryota</taxon>
        <taxon>Rhodophyta</taxon>
        <taxon>Bangiophyceae</taxon>
        <taxon>Cyanidiales</taxon>
        <taxon>Cyanidiaceae</taxon>
        <taxon>Cyanidioschyzon</taxon>
    </lineage>
</organism>
<dbReference type="HOGENOM" id="CLU_2052972_0_0_1"/>
<dbReference type="GeneID" id="16996602"/>
<dbReference type="EMBL" id="AP006499">
    <property type="protein sequence ID" value="BAM82051.1"/>
    <property type="molecule type" value="Genomic_DNA"/>
</dbReference>
<evidence type="ECO:0000313" key="3">
    <source>
        <dbReference type="Proteomes" id="UP000007014"/>
    </source>
</evidence>
<accession>M1UVL3</accession>
<dbReference type="Proteomes" id="UP000007014">
    <property type="component" value="Chromosome 17"/>
</dbReference>
<sequence>MEAKEHIEEEEVSIDSIEYMKRTTQISPETSETLMNRWGNEKRTTLKRDATGREQIETERSHKVEEAWCPRSRPMAWQHPPLSVVSALHASRPHQSSNAPLLRTGNTATMSSKLYRCVAS</sequence>
<reference evidence="2 3" key="1">
    <citation type="journal article" date="2004" name="Nature">
        <title>Genome sequence of the ultrasmall unicellular red alga Cyanidioschyzon merolae 10D.</title>
        <authorList>
            <person name="Matsuzaki M."/>
            <person name="Misumi O."/>
            <person name="Shin-i T."/>
            <person name="Maruyama S."/>
            <person name="Takahara M."/>
            <person name="Miyagishima S."/>
            <person name="Mori T."/>
            <person name="Nishida K."/>
            <person name="Yagisawa F."/>
            <person name="Nishida K."/>
            <person name="Yoshida Y."/>
            <person name="Nishimura Y."/>
            <person name="Nakao S."/>
            <person name="Kobayashi T."/>
            <person name="Momoyama Y."/>
            <person name="Higashiyama T."/>
            <person name="Minoda A."/>
            <person name="Sano M."/>
            <person name="Nomoto H."/>
            <person name="Oishi K."/>
            <person name="Hayashi H."/>
            <person name="Ohta F."/>
            <person name="Nishizaka S."/>
            <person name="Haga S."/>
            <person name="Miura S."/>
            <person name="Morishita T."/>
            <person name="Kabeya Y."/>
            <person name="Terasawa K."/>
            <person name="Suzuki Y."/>
            <person name="Ishii Y."/>
            <person name="Asakawa S."/>
            <person name="Takano H."/>
            <person name="Ohta N."/>
            <person name="Kuroiwa H."/>
            <person name="Tanaka K."/>
            <person name="Shimizu N."/>
            <person name="Sugano S."/>
            <person name="Sato N."/>
            <person name="Nozaki H."/>
            <person name="Ogasawara N."/>
            <person name="Kohara Y."/>
            <person name="Kuroiwa T."/>
        </authorList>
    </citation>
    <scope>NUCLEOTIDE SEQUENCE [LARGE SCALE GENOMIC DNA]</scope>
    <source>
        <strain evidence="2 3">10D</strain>
    </source>
</reference>
<dbReference type="KEGG" id="cme:CYME_CMQ147C"/>
<dbReference type="Gramene" id="CMQ147CT">
    <property type="protein sequence ID" value="CMQ147CT"/>
    <property type="gene ID" value="CMQ147C"/>
</dbReference>
<evidence type="ECO:0000313" key="2">
    <source>
        <dbReference type="EMBL" id="BAM82051.1"/>
    </source>
</evidence>
<protein>
    <submittedName>
        <fullName evidence="2">Uncharacterized protein</fullName>
    </submittedName>
</protein>
<feature type="region of interest" description="Disordered" evidence="1">
    <location>
        <begin position="44"/>
        <end position="63"/>
    </location>
</feature>